<evidence type="ECO:0000313" key="4">
    <source>
        <dbReference type="EMBL" id="KAJ2931013.1"/>
    </source>
</evidence>
<feature type="region of interest" description="Disordered" evidence="2">
    <location>
        <begin position="1"/>
        <end position="47"/>
    </location>
</feature>
<keyword evidence="1" id="KW-0862">Zinc</keyword>
<keyword evidence="5" id="KW-1185">Reference proteome</keyword>
<gene>
    <name evidence="4" type="ORF">H1R20_g6073</name>
</gene>
<feature type="compositionally biased region" description="Acidic residues" evidence="2">
    <location>
        <begin position="199"/>
        <end position="209"/>
    </location>
</feature>
<feature type="non-terminal residue" evidence="4">
    <location>
        <position position="512"/>
    </location>
</feature>
<dbReference type="GO" id="GO:0008270">
    <property type="term" value="F:zinc ion binding"/>
    <property type="evidence" value="ECO:0007669"/>
    <property type="project" value="UniProtKB-KW"/>
</dbReference>
<dbReference type="EMBL" id="JANBPK010000813">
    <property type="protein sequence ID" value="KAJ2931013.1"/>
    <property type="molecule type" value="Genomic_DNA"/>
</dbReference>
<name>A0A9W8MJ72_9AGAR</name>
<dbReference type="PROSITE" id="PS50158">
    <property type="entry name" value="ZF_CCHC"/>
    <property type="match status" value="1"/>
</dbReference>
<feature type="compositionally biased region" description="Basic and acidic residues" evidence="2">
    <location>
        <begin position="253"/>
        <end position="264"/>
    </location>
</feature>
<feature type="domain" description="CCHC-type" evidence="3">
    <location>
        <begin position="341"/>
        <end position="356"/>
    </location>
</feature>
<dbReference type="SMART" id="SM00343">
    <property type="entry name" value="ZnF_C2HC"/>
    <property type="match status" value="1"/>
</dbReference>
<feature type="region of interest" description="Disordered" evidence="2">
    <location>
        <begin position="238"/>
        <end position="264"/>
    </location>
</feature>
<evidence type="ECO:0000256" key="2">
    <source>
        <dbReference type="SAM" id="MobiDB-lite"/>
    </source>
</evidence>
<keyword evidence="1" id="KW-0863">Zinc-finger</keyword>
<sequence length="512" mass="56321">MARGASGGPQGSRAGSEAEGPTAPRRPVKSMPAAYSGKHPNYDSKDPSTATRFFDGVALAAETAGLKGHDEEIVKNALSYLDSQTARKWGLLKGGHDPYDFELWRKSVMQILPKSSRYDLGSMARLEDICRDAKKRPIGRDEKAAYYEFALGLKAEADPLLESGIIANRDLVVKFLGGLKPSFRDALNEHLSRQGPPEGAEEAPRDEEDPYTLDAVISTATAMVDVAAVGPFGAVASAEEDAEYSRSSTSRGSTDRKDPDGLKDLKVKQESMTEDMARVFTTLDQVAKSVTKLTTQFDTFSTTIKATSNGASVGTPSRYPPPAAGQRLGMYPRPAGATFNCWYCGQPTHTISQCPQVRIDIEKGRITQRGSTIYCKGTMMTRESPDNATMKERVDKAWKAPTQADLNLLEEYPATEEEAFEVLYQHQEEQVAHSVLNQSLDQMRRDQQSFLNKLVNQLKPAQQGAAPVAEVQREPTTREVFEQLVGLSKRLENMEQNQLQTRRAAAANQEDF</sequence>
<dbReference type="OrthoDB" id="2855360at2759"/>
<accession>A0A9W8MJ72</accession>
<proteinExistence type="predicted"/>
<dbReference type="InterPro" id="IPR001878">
    <property type="entry name" value="Znf_CCHC"/>
</dbReference>
<organism evidence="4 5">
    <name type="scientific">Candolleomyces eurysporus</name>
    <dbReference type="NCBI Taxonomy" id="2828524"/>
    <lineage>
        <taxon>Eukaryota</taxon>
        <taxon>Fungi</taxon>
        <taxon>Dikarya</taxon>
        <taxon>Basidiomycota</taxon>
        <taxon>Agaricomycotina</taxon>
        <taxon>Agaricomycetes</taxon>
        <taxon>Agaricomycetidae</taxon>
        <taxon>Agaricales</taxon>
        <taxon>Agaricineae</taxon>
        <taxon>Psathyrellaceae</taxon>
        <taxon>Candolleomyces</taxon>
    </lineage>
</organism>
<reference evidence="4" key="1">
    <citation type="submission" date="2022-06" db="EMBL/GenBank/DDBJ databases">
        <title>Genome Sequence of Candolleomyces eurysporus.</title>
        <authorList>
            <person name="Buettner E."/>
        </authorList>
    </citation>
    <scope>NUCLEOTIDE SEQUENCE</scope>
    <source>
        <strain evidence="4">VTCC 930004</strain>
    </source>
</reference>
<evidence type="ECO:0000256" key="1">
    <source>
        <dbReference type="PROSITE-ProRule" id="PRU00047"/>
    </source>
</evidence>
<evidence type="ECO:0000259" key="3">
    <source>
        <dbReference type="PROSITE" id="PS50158"/>
    </source>
</evidence>
<keyword evidence="1" id="KW-0479">Metal-binding</keyword>
<feature type="region of interest" description="Disordered" evidence="2">
    <location>
        <begin position="189"/>
        <end position="209"/>
    </location>
</feature>
<protein>
    <recommendedName>
        <fullName evidence="3">CCHC-type domain-containing protein</fullName>
    </recommendedName>
</protein>
<comment type="caution">
    <text evidence="4">The sequence shown here is derived from an EMBL/GenBank/DDBJ whole genome shotgun (WGS) entry which is preliminary data.</text>
</comment>
<dbReference type="GO" id="GO:0003676">
    <property type="term" value="F:nucleic acid binding"/>
    <property type="evidence" value="ECO:0007669"/>
    <property type="project" value="InterPro"/>
</dbReference>
<evidence type="ECO:0000313" key="5">
    <source>
        <dbReference type="Proteomes" id="UP001140091"/>
    </source>
</evidence>
<feature type="compositionally biased region" description="Gly residues" evidence="2">
    <location>
        <begin position="1"/>
        <end position="10"/>
    </location>
</feature>
<dbReference type="AlphaFoldDB" id="A0A9W8MJ72"/>
<dbReference type="Proteomes" id="UP001140091">
    <property type="component" value="Unassembled WGS sequence"/>
</dbReference>